<proteinExistence type="predicted"/>
<comment type="caution">
    <text evidence="9">The sequence shown here is derived from an EMBL/GenBank/DDBJ whole genome shotgun (WGS) entry which is preliminary data.</text>
</comment>
<dbReference type="SUPFAM" id="SSF161098">
    <property type="entry name" value="MetI-like"/>
    <property type="match status" value="2"/>
</dbReference>
<accession>A0A2T3JDG4</accession>
<keyword evidence="10" id="KW-1185">Reference proteome</keyword>
<dbReference type="AlphaFoldDB" id="A0A2T3JDG4"/>
<dbReference type="OrthoDB" id="7808588at2"/>
<evidence type="ECO:0000259" key="8">
    <source>
        <dbReference type="PROSITE" id="PS50928"/>
    </source>
</evidence>
<evidence type="ECO:0000256" key="6">
    <source>
        <dbReference type="ARBA" id="ARBA00023136"/>
    </source>
</evidence>
<feature type="transmembrane region" description="Helical" evidence="7">
    <location>
        <begin position="216"/>
        <end position="234"/>
    </location>
</feature>
<dbReference type="RefSeq" id="WP_107243799.1">
    <property type="nucleotide sequence ID" value="NZ_PYMJ01000018.1"/>
</dbReference>
<feature type="transmembrane region" description="Helical" evidence="7">
    <location>
        <begin position="476"/>
        <end position="494"/>
    </location>
</feature>
<comment type="subcellular location">
    <subcellularLocation>
        <location evidence="1">Cell membrane</location>
        <topology evidence="1">Multi-pass membrane protein</topology>
    </subcellularLocation>
</comment>
<dbReference type="Proteomes" id="UP000240987">
    <property type="component" value="Unassembled WGS sequence"/>
</dbReference>
<evidence type="ECO:0000256" key="3">
    <source>
        <dbReference type="ARBA" id="ARBA00022475"/>
    </source>
</evidence>
<sequence length="506" mass="56897">MNSSGYAQRKLSFIFVIIALALTLSADLEISTIDPWTEIGRMFVGFITPDFFATEYIFDALFFTVSIALLGVTFGAFFGFFLALVFEFRIVRIFCAFFRSIHELFWALIFLQLFGLDPLTALCAISLPYACTFAKVYAEIFEQADTTPAKTVSKKADILSVFVYTKLSLVKNQLISYTRYRFECALRSSTILGFVGIPTLGFHLESAFSQGNYSQAGALLLLFYLLIISINFWLKAKLLPIYIAAAWFYLPAFGQVNWDNFTRFFGSDIWPSPLRYAADIDLNVINQTLHWYWSLLTGEVFEGIVNTLILTQLALVVTGIIALLVFPLTVKLFVGFTGRIMGQGILVVLRSTPEMILAFIFLLLLGPSMLPAVLALAIHNGGLIGFLLAELANTLKLRPDTPLQHNGINSGRVIKGHAISLYFYEVLPRIYSSFLAFTFYRWEVIMRETAILGVLGVTTLGFYIDSAFEEMRFDRAMFYIVITALLCIGIDSLSRHIRKKLNVKAA</sequence>
<dbReference type="EMBL" id="PYMJ01000018">
    <property type="protein sequence ID" value="PSU46903.1"/>
    <property type="molecule type" value="Genomic_DNA"/>
</dbReference>
<evidence type="ECO:0000256" key="2">
    <source>
        <dbReference type="ARBA" id="ARBA00022448"/>
    </source>
</evidence>
<dbReference type="Gene3D" id="1.10.3720.10">
    <property type="entry name" value="MetI-like"/>
    <property type="match status" value="2"/>
</dbReference>
<dbReference type="PANTHER" id="PTHR30043:SF1">
    <property type="entry name" value="ABC TRANSPORT SYSTEM PERMEASE PROTEIN P69"/>
    <property type="match status" value="1"/>
</dbReference>
<organism evidence="9 10">
    <name type="scientific">Photobacterium frigidiphilum</name>
    <dbReference type="NCBI Taxonomy" id="264736"/>
    <lineage>
        <taxon>Bacteria</taxon>
        <taxon>Pseudomonadati</taxon>
        <taxon>Pseudomonadota</taxon>
        <taxon>Gammaproteobacteria</taxon>
        <taxon>Vibrionales</taxon>
        <taxon>Vibrionaceae</taxon>
        <taxon>Photobacterium</taxon>
    </lineage>
</organism>
<keyword evidence="4 7" id="KW-0812">Transmembrane</keyword>
<gene>
    <name evidence="9" type="ORF">C9J12_16985</name>
</gene>
<dbReference type="InterPro" id="IPR035906">
    <property type="entry name" value="MetI-like_sf"/>
</dbReference>
<evidence type="ECO:0000313" key="9">
    <source>
        <dbReference type="EMBL" id="PSU46903.1"/>
    </source>
</evidence>
<dbReference type="GO" id="GO:0005886">
    <property type="term" value="C:plasma membrane"/>
    <property type="evidence" value="ECO:0007669"/>
    <property type="project" value="UniProtKB-SubCell"/>
</dbReference>
<feature type="transmembrane region" description="Helical" evidence="7">
    <location>
        <begin position="60"/>
        <end position="86"/>
    </location>
</feature>
<feature type="domain" description="ABC transmembrane type-1" evidence="8">
    <location>
        <begin position="304"/>
        <end position="494"/>
    </location>
</feature>
<evidence type="ECO:0000256" key="4">
    <source>
        <dbReference type="ARBA" id="ARBA00022692"/>
    </source>
</evidence>
<evidence type="ECO:0000256" key="7">
    <source>
        <dbReference type="SAM" id="Phobius"/>
    </source>
</evidence>
<dbReference type="PANTHER" id="PTHR30043">
    <property type="entry name" value="PHOSPHONATES TRANSPORT SYSTEM PERMEASE PROTEIN"/>
    <property type="match status" value="1"/>
</dbReference>
<feature type="transmembrane region" description="Helical" evidence="7">
    <location>
        <begin position="309"/>
        <end position="333"/>
    </location>
</feature>
<keyword evidence="2" id="KW-0813">Transport</keyword>
<dbReference type="InterPro" id="IPR000515">
    <property type="entry name" value="MetI-like"/>
</dbReference>
<protein>
    <submittedName>
        <fullName evidence="9">ABC transporter permease</fullName>
    </submittedName>
</protein>
<keyword evidence="3" id="KW-1003">Cell membrane</keyword>
<name>A0A2T3JDG4_9GAMM</name>
<dbReference type="PROSITE" id="PS50928">
    <property type="entry name" value="ABC_TM1"/>
    <property type="match status" value="1"/>
</dbReference>
<keyword evidence="5 7" id="KW-1133">Transmembrane helix</keyword>
<evidence type="ECO:0000313" key="10">
    <source>
        <dbReference type="Proteomes" id="UP000240987"/>
    </source>
</evidence>
<keyword evidence="6 7" id="KW-0472">Membrane</keyword>
<feature type="transmembrane region" description="Helical" evidence="7">
    <location>
        <begin position="444"/>
        <end position="464"/>
    </location>
</feature>
<evidence type="ECO:0000256" key="1">
    <source>
        <dbReference type="ARBA" id="ARBA00004651"/>
    </source>
</evidence>
<evidence type="ECO:0000256" key="5">
    <source>
        <dbReference type="ARBA" id="ARBA00022989"/>
    </source>
</evidence>
<feature type="transmembrane region" description="Helical" evidence="7">
    <location>
        <begin position="241"/>
        <end position="258"/>
    </location>
</feature>
<reference evidence="9 10" key="1">
    <citation type="submission" date="2018-01" db="EMBL/GenBank/DDBJ databases">
        <title>Whole genome sequencing of Histamine producing bacteria.</title>
        <authorList>
            <person name="Butler K."/>
        </authorList>
    </citation>
    <scope>NUCLEOTIDE SEQUENCE [LARGE SCALE GENOMIC DNA]</scope>
    <source>
        <strain evidence="9 10">JCM 12947</strain>
    </source>
</reference>
<dbReference type="GO" id="GO:0055085">
    <property type="term" value="P:transmembrane transport"/>
    <property type="evidence" value="ECO:0007669"/>
    <property type="project" value="InterPro"/>
</dbReference>